<protein>
    <submittedName>
        <fullName evidence="3">Type IV pilus modification protein PilV</fullName>
    </submittedName>
</protein>
<dbReference type="Proteomes" id="UP000608513">
    <property type="component" value="Unassembled WGS sequence"/>
</dbReference>
<dbReference type="InterPro" id="IPR054402">
    <property type="entry name" value="Tt1218-like_dom"/>
</dbReference>
<evidence type="ECO:0000313" key="4">
    <source>
        <dbReference type="Proteomes" id="UP000608513"/>
    </source>
</evidence>
<dbReference type="NCBIfam" id="TIGR02523">
    <property type="entry name" value="type_IV_pilV"/>
    <property type="match status" value="1"/>
</dbReference>
<accession>A0A923SCL1</accession>
<dbReference type="AlphaFoldDB" id="A0A923SCL1"/>
<evidence type="ECO:0000313" key="3">
    <source>
        <dbReference type="EMBL" id="MBC5785004.1"/>
    </source>
</evidence>
<evidence type="ECO:0000256" key="1">
    <source>
        <dbReference type="SAM" id="Phobius"/>
    </source>
</evidence>
<gene>
    <name evidence="3" type="primary">pilV</name>
    <name evidence="3" type="ORF">H8N03_18805</name>
</gene>
<feature type="transmembrane region" description="Helical" evidence="1">
    <location>
        <begin position="21"/>
        <end position="41"/>
    </location>
</feature>
<organism evidence="3 4">
    <name type="scientific">Ramlibacter cellulosilyticus</name>
    <dbReference type="NCBI Taxonomy" id="2764187"/>
    <lineage>
        <taxon>Bacteria</taxon>
        <taxon>Pseudomonadati</taxon>
        <taxon>Pseudomonadota</taxon>
        <taxon>Betaproteobacteria</taxon>
        <taxon>Burkholderiales</taxon>
        <taxon>Comamonadaceae</taxon>
        <taxon>Ramlibacter</taxon>
    </lineage>
</organism>
<reference evidence="3" key="1">
    <citation type="submission" date="2020-08" db="EMBL/GenBank/DDBJ databases">
        <title>Ramlibacter sp. USB13 16S ribosomal RNA gene genome sequencing and assembly.</title>
        <authorList>
            <person name="Kang M."/>
        </authorList>
    </citation>
    <scope>NUCLEOTIDE SEQUENCE</scope>
    <source>
        <strain evidence="3">USB13</strain>
    </source>
</reference>
<proteinExistence type="predicted"/>
<keyword evidence="1" id="KW-0472">Membrane</keyword>
<dbReference type="InterPro" id="IPR013362">
    <property type="entry name" value="Pilus_4_PilV"/>
</dbReference>
<comment type="caution">
    <text evidence="3">The sequence shown here is derived from an EMBL/GenBank/DDBJ whole genome shotgun (WGS) entry which is preliminary data.</text>
</comment>
<dbReference type="EMBL" id="JACORT010000008">
    <property type="protein sequence ID" value="MBC5785004.1"/>
    <property type="molecule type" value="Genomic_DNA"/>
</dbReference>
<keyword evidence="1" id="KW-0812">Transmembrane</keyword>
<evidence type="ECO:0000259" key="2">
    <source>
        <dbReference type="Pfam" id="PF22150"/>
    </source>
</evidence>
<name>A0A923SCL1_9BURK</name>
<dbReference type="RefSeq" id="WP_187077739.1">
    <property type="nucleotide sequence ID" value="NZ_JACORT010000008.1"/>
</dbReference>
<keyword evidence="1" id="KW-1133">Transmembrane helix</keyword>
<feature type="domain" description="Type IV pilin Tt1218-like" evidence="2">
    <location>
        <begin position="44"/>
        <end position="118"/>
    </location>
</feature>
<dbReference type="Pfam" id="PF22150">
    <property type="entry name" value="Tt1218-like"/>
    <property type="match status" value="1"/>
</dbReference>
<sequence>MNLRRPVRQPARRSTLRGASLIEVLVAILIASLGLLAFAGLTASSVRYTKMSQYRATATQLAQDIAERARANIVDGNVTAYEFLGSFSSQATAPTLPAKTCQAAADTCSVAEIAAMDLYEWQQAARKLLPEGSVFLQRDAAVLGAFDLWLAWRDPTLATGESKEVAKECPNDLGVDSEDGVRCMYFRVKL</sequence>
<keyword evidence="4" id="KW-1185">Reference proteome</keyword>